<reference evidence="3" key="1">
    <citation type="journal article" date="2015" name="Nat. Genet.">
        <title>The genome and transcriptome of the zoonotic hookworm Ancylostoma ceylanicum identify infection-specific gene families.</title>
        <authorList>
            <person name="Schwarz E.M."/>
            <person name="Hu Y."/>
            <person name="Antoshechkin I."/>
            <person name="Miller M.M."/>
            <person name="Sternberg P.W."/>
            <person name="Aroian R.V."/>
        </authorList>
    </citation>
    <scope>NUCLEOTIDE SEQUENCE</scope>
    <source>
        <strain evidence="3">HY135</strain>
    </source>
</reference>
<feature type="region of interest" description="Disordered" evidence="1">
    <location>
        <begin position="76"/>
        <end position="99"/>
    </location>
</feature>
<evidence type="ECO:0000313" key="2">
    <source>
        <dbReference type="EMBL" id="EYC07544.1"/>
    </source>
</evidence>
<proteinExistence type="predicted"/>
<keyword evidence="3" id="KW-1185">Reference proteome</keyword>
<dbReference type="Proteomes" id="UP000024635">
    <property type="component" value="Unassembled WGS sequence"/>
</dbReference>
<evidence type="ECO:0000313" key="3">
    <source>
        <dbReference type="Proteomes" id="UP000024635"/>
    </source>
</evidence>
<organism evidence="2 3">
    <name type="scientific">Ancylostoma ceylanicum</name>
    <dbReference type="NCBI Taxonomy" id="53326"/>
    <lineage>
        <taxon>Eukaryota</taxon>
        <taxon>Metazoa</taxon>
        <taxon>Ecdysozoa</taxon>
        <taxon>Nematoda</taxon>
        <taxon>Chromadorea</taxon>
        <taxon>Rhabditida</taxon>
        <taxon>Rhabditina</taxon>
        <taxon>Rhabditomorpha</taxon>
        <taxon>Strongyloidea</taxon>
        <taxon>Ancylostomatidae</taxon>
        <taxon>Ancylostomatinae</taxon>
        <taxon>Ancylostoma</taxon>
    </lineage>
</organism>
<evidence type="ECO:0000256" key="1">
    <source>
        <dbReference type="SAM" id="MobiDB-lite"/>
    </source>
</evidence>
<dbReference type="AlphaFoldDB" id="A0A016TX09"/>
<accession>A0A016TX09</accession>
<protein>
    <submittedName>
        <fullName evidence="2">Uncharacterized protein</fullName>
    </submittedName>
</protein>
<name>A0A016TX09_9BILA</name>
<feature type="compositionally biased region" description="Polar residues" evidence="1">
    <location>
        <begin position="88"/>
        <end position="99"/>
    </location>
</feature>
<comment type="caution">
    <text evidence="2">The sequence shown here is derived from an EMBL/GenBank/DDBJ whole genome shotgun (WGS) entry which is preliminary data.</text>
</comment>
<gene>
    <name evidence="2" type="primary">Acey_s0070.g493</name>
    <name evidence="2" type="ORF">Y032_0070g493</name>
</gene>
<sequence length="99" mass="11399">MAQPVERLTISQAVAGSSPVEIQSSRASPVVFGVHYLIHLSKLNRNKHLFFAMNVHQVEKEMFHWVFSEQLRNSSECTQKKRQHKRSTIPTASQQQLKN</sequence>
<dbReference type="EMBL" id="JARK01001406">
    <property type="protein sequence ID" value="EYC07544.1"/>
    <property type="molecule type" value="Genomic_DNA"/>
</dbReference>